<dbReference type="RefSeq" id="WP_262397767.1">
    <property type="nucleotide sequence ID" value="NZ_JACRTC010000004.1"/>
</dbReference>
<evidence type="ECO:0000256" key="2">
    <source>
        <dbReference type="PIRSR" id="PIRSR605754-1"/>
    </source>
</evidence>
<feature type="active site" description="Proton donor/acceptor" evidence="2">
    <location>
        <position position="152"/>
    </location>
</feature>
<comment type="caution">
    <text evidence="4">The sequence shown here is derived from an EMBL/GenBank/DDBJ whole genome shotgun (WGS) entry which is preliminary data.</text>
</comment>
<proteinExistence type="predicted"/>
<name>A0A926EF14_9FIRM</name>
<dbReference type="CDD" id="cd05826">
    <property type="entry name" value="Sortase_B"/>
    <property type="match status" value="1"/>
</dbReference>
<sequence length="296" mass="33788">MLIVTAFVLFLLLAAVLDRFVFHVVFKAPEEPSSSSSSSSSSISSSSSSSKPELTEAEMLPGSGNLENSPYVDATMFEKIKEYSDKNSDVKGWLTVEGTNIDYPVVHYKNNSTYLSLGYDKNYSFNGVIWADYEDILGNASQMSRNMVIYGHNWTNYSADPRIGNENDVMFAQLTAFQHLDFAKENLFIHFTTEEQSMTYKIFASFYTEDTFPYYYPNQSDEEFMAVVESARERSEHDYDVLVDKDDKIITLSTCTRRFGRTDRQRFVVMARLLRQEEKAVPYAVTANPDPVRPNL</sequence>
<gene>
    <name evidence="4" type="ORF">H8709_07480</name>
</gene>
<dbReference type="Gene3D" id="2.40.260.10">
    <property type="entry name" value="Sortase"/>
    <property type="match status" value="1"/>
</dbReference>
<keyword evidence="5" id="KW-1185">Reference proteome</keyword>
<dbReference type="InterPro" id="IPR023365">
    <property type="entry name" value="Sortase_dom-sf"/>
</dbReference>
<evidence type="ECO:0000256" key="3">
    <source>
        <dbReference type="SAM" id="MobiDB-lite"/>
    </source>
</evidence>
<dbReference type="Proteomes" id="UP000660861">
    <property type="component" value="Unassembled WGS sequence"/>
</dbReference>
<accession>A0A926EF14</accession>
<dbReference type="InterPro" id="IPR009835">
    <property type="entry name" value="SrtB"/>
</dbReference>
<evidence type="ECO:0000313" key="4">
    <source>
        <dbReference type="EMBL" id="MBC8570671.1"/>
    </source>
</evidence>
<feature type="region of interest" description="Disordered" evidence="3">
    <location>
        <begin position="30"/>
        <end position="67"/>
    </location>
</feature>
<reference evidence="4" key="1">
    <citation type="submission" date="2020-08" db="EMBL/GenBank/DDBJ databases">
        <title>Genome public.</title>
        <authorList>
            <person name="Liu C."/>
            <person name="Sun Q."/>
        </authorList>
    </citation>
    <scope>NUCLEOTIDE SEQUENCE</scope>
    <source>
        <strain evidence="4">NSJ-54</strain>
    </source>
</reference>
<feature type="active site" description="Acyl-thioester intermediate" evidence="2">
    <location>
        <position position="255"/>
    </location>
</feature>
<dbReference type="SUPFAM" id="SSF63817">
    <property type="entry name" value="Sortase"/>
    <property type="match status" value="1"/>
</dbReference>
<protein>
    <submittedName>
        <fullName evidence="4">Class B sortase</fullName>
    </submittedName>
</protein>
<evidence type="ECO:0000313" key="5">
    <source>
        <dbReference type="Proteomes" id="UP000660861"/>
    </source>
</evidence>
<dbReference type="EMBL" id="JACRTC010000004">
    <property type="protein sequence ID" value="MBC8570671.1"/>
    <property type="molecule type" value="Genomic_DNA"/>
</dbReference>
<keyword evidence="1" id="KW-0378">Hydrolase</keyword>
<dbReference type="InterPro" id="IPR005754">
    <property type="entry name" value="Sortase"/>
</dbReference>
<feature type="compositionally biased region" description="Low complexity" evidence="3">
    <location>
        <begin position="33"/>
        <end position="50"/>
    </location>
</feature>
<dbReference type="GO" id="GO:0016787">
    <property type="term" value="F:hydrolase activity"/>
    <property type="evidence" value="ECO:0007669"/>
    <property type="project" value="UniProtKB-KW"/>
</dbReference>
<dbReference type="Pfam" id="PF04203">
    <property type="entry name" value="Sortase"/>
    <property type="match status" value="1"/>
</dbReference>
<dbReference type="AlphaFoldDB" id="A0A926EF14"/>
<organism evidence="4 5">
    <name type="scientific">Zongyangia hominis</name>
    <dbReference type="NCBI Taxonomy" id="2763677"/>
    <lineage>
        <taxon>Bacteria</taxon>
        <taxon>Bacillati</taxon>
        <taxon>Bacillota</taxon>
        <taxon>Clostridia</taxon>
        <taxon>Eubacteriales</taxon>
        <taxon>Oscillospiraceae</taxon>
        <taxon>Zongyangia</taxon>
    </lineage>
</organism>
<evidence type="ECO:0000256" key="1">
    <source>
        <dbReference type="ARBA" id="ARBA00022801"/>
    </source>
</evidence>